<dbReference type="PANTHER" id="PTHR37477">
    <property type="entry name" value="COBALT-PRECORRIN-5A HYDROLASE"/>
    <property type="match status" value="1"/>
</dbReference>
<comment type="caution">
    <text evidence="2">The sequence shown here is derived from an EMBL/GenBank/DDBJ whole genome shotgun (WGS) entry which is preliminary data.</text>
</comment>
<dbReference type="Pfam" id="PF01890">
    <property type="entry name" value="CbiG_C"/>
    <property type="match status" value="1"/>
</dbReference>
<dbReference type="InterPro" id="IPR052553">
    <property type="entry name" value="CbiG_hydrolase"/>
</dbReference>
<dbReference type="PANTHER" id="PTHR37477:SF1">
    <property type="entry name" value="COBALT-PRECORRIN-5A HYDROLASE"/>
    <property type="match status" value="1"/>
</dbReference>
<keyword evidence="3" id="KW-1185">Reference proteome</keyword>
<dbReference type="Gene3D" id="3.30.420.180">
    <property type="entry name" value="CobE/GbiG C-terminal domain"/>
    <property type="match status" value="1"/>
</dbReference>
<protein>
    <submittedName>
        <fullName evidence="2">Cobalamin biosynthesis protein</fullName>
    </submittedName>
</protein>
<dbReference type="Proteomes" id="UP001223016">
    <property type="component" value="Unassembled WGS sequence"/>
</dbReference>
<dbReference type="RefSeq" id="WP_304574021.1">
    <property type="nucleotide sequence ID" value="NZ_JAUQOO010000001.1"/>
</dbReference>
<dbReference type="InterPro" id="IPR036518">
    <property type="entry name" value="CobE/GbiG_C_sf"/>
</dbReference>
<gene>
    <name evidence="2" type="ORF">Q6A51_02275</name>
</gene>
<evidence type="ECO:0000259" key="1">
    <source>
        <dbReference type="Pfam" id="PF01890"/>
    </source>
</evidence>
<dbReference type="SUPFAM" id="SSF159664">
    <property type="entry name" value="CobE/GbiG C-terminal domain-like"/>
    <property type="match status" value="1"/>
</dbReference>
<evidence type="ECO:0000313" key="2">
    <source>
        <dbReference type="EMBL" id="MDO7925587.1"/>
    </source>
</evidence>
<proteinExistence type="predicted"/>
<dbReference type="EMBL" id="JAUQOO010000001">
    <property type="protein sequence ID" value="MDO7925587.1"/>
    <property type="molecule type" value="Genomic_DNA"/>
</dbReference>
<evidence type="ECO:0000313" key="3">
    <source>
        <dbReference type="Proteomes" id="UP001223016"/>
    </source>
</evidence>
<organism evidence="2 3">
    <name type="scientific">Pseudomonas serbiensis</name>
    <dbReference type="NCBI Taxonomy" id="3064350"/>
    <lineage>
        <taxon>Bacteria</taxon>
        <taxon>Pseudomonadati</taxon>
        <taxon>Pseudomonadota</taxon>
        <taxon>Gammaproteobacteria</taxon>
        <taxon>Pseudomonadales</taxon>
        <taxon>Pseudomonadaceae</taxon>
        <taxon>Pseudomonas</taxon>
    </lineage>
</organism>
<sequence length="147" mass="15586">MPTCTPDHTPAQPRPVLVAGLGCQRGCPSTHLLELIESSLKAHALEIGAITALASIDLKQDEPGLLELAEYLSVPLIFFDASQLARYEPQLTHRSPTTFQHTGCHGVAESAALALASQLGNSPATLVIERQKNIRATFALARAPGQG</sequence>
<accession>A0ABT9CJB2</accession>
<feature type="domain" description="CobE/GbiG C-terminal" evidence="1">
    <location>
        <begin position="17"/>
        <end position="141"/>
    </location>
</feature>
<name>A0ABT9CJB2_9PSED</name>
<dbReference type="InterPro" id="IPR002750">
    <property type="entry name" value="CobE/GbiG_C"/>
</dbReference>
<reference evidence="2 3" key="1">
    <citation type="submission" date="2023-07" db="EMBL/GenBank/DDBJ databases">
        <title>Identification of four novel Pseudomonas species associated with bacterial leaf spot of cucurbits.</title>
        <authorList>
            <person name="Fullem K.R."/>
        </authorList>
    </citation>
    <scope>NUCLEOTIDE SEQUENCE [LARGE SCALE GENOMIC DNA]</scope>
    <source>
        <strain evidence="2 3">KFB 138</strain>
    </source>
</reference>